<dbReference type="Proteomes" id="UP001299970">
    <property type="component" value="Unassembled WGS sequence"/>
</dbReference>
<organism evidence="2 3">
    <name type="scientific">Pseudonocardia alaniniphila</name>
    <dbReference type="NCBI Taxonomy" id="75291"/>
    <lineage>
        <taxon>Bacteria</taxon>
        <taxon>Bacillati</taxon>
        <taxon>Actinomycetota</taxon>
        <taxon>Actinomycetes</taxon>
        <taxon>Pseudonocardiales</taxon>
        <taxon>Pseudonocardiaceae</taxon>
        <taxon>Pseudonocardia</taxon>
    </lineage>
</organism>
<dbReference type="SUPFAM" id="SSF110849">
    <property type="entry name" value="ParB/Sulfiredoxin"/>
    <property type="match status" value="1"/>
</dbReference>
<comment type="caution">
    <text evidence="2">The sequence shown here is derived from an EMBL/GenBank/DDBJ whole genome shotgun (WGS) entry which is preliminary data.</text>
</comment>
<keyword evidence="3" id="KW-1185">Reference proteome</keyword>
<evidence type="ECO:0000313" key="2">
    <source>
        <dbReference type="EMBL" id="MCH6169605.1"/>
    </source>
</evidence>
<dbReference type="InterPro" id="IPR003115">
    <property type="entry name" value="ParB_N"/>
</dbReference>
<dbReference type="InterPro" id="IPR036086">
    <property type="entry name" value="ParB/Sulfiredoxin_sf"/>
</dbReference>
<dbReference type="Pfam" id="PF02195">
    <property type="entry name" value="ParB_N"/>
    <property type="match status" value="1"/>
</dbReference>
<accession>A0ABS9TM41</accession>
<evidence type="ECO:0000313" key="3">
    <source>
        <dbReference type="Proteomes" id="UP001299970"/>
    </source>
</evidence>
<sequence>MDDNGLSGDHARTRSADSVVVSLPTELVVRYRAADREFIGAPIEVVDTPAHLDALTASVREHGILVPLRLGFNTCFGFLDGNHRIAVALRLGLPEVPVELVKEPADLRKDHGRPMRPEDLTVLIAAFGEVPEIADRPTER</sequence>
<dbReference type="RefSeq" id="WP_241040246.1">
    <property type="nucleotide sequence ID" value="NZ_BAAAJF010000015.1"/>
</dbReference>
<name>A0ABS9TM41_9PSEU</name>
<gene>
    <name evidence="2" type="ORF">MMF94_28220</name>
</gene>
<evidence type="ECO:0000259" key="1">
    <source>
        <dbReference type="Pfam" id="PF02195"/>
    </source>
</evidence>
<proteinExistence type="predicted"/>
<dbReference type="Gene3D" id="3.90.1530.10">
    <property type="entry name" value="Conserved hypothetical protein from pyrococcus furiosus pfu- 392566-001, ParB domain"/>
    <property type="match status" value="1"/>
</dbReference>
<feature type="domain" description="ParB-like N-terminal" evidence="1">
    <location>
        <begin position="48"/>
        <end position="102"/>
    </location>
</feature>
<protein>
    <recommendedName>
        <fullName evidence="1">ParB-like N-terminal domain-containing protein</fullName>
    </recommendedName>
</protein>
<dbReference type="EMBL" id="JAKXMK010000027">
    <property type="protein sequence ID" value="MCH6169605.1"/>
    <property type="molecule type" value="Genomic_DNA"/>
</dbReference>
<reference evidence="2 3" key="1">
    <citation type="submission" date="2022-03" db="EMBL/GenBank/DDBJ databases">
        <title>Pseudonocardia alaer sp. nov., a novel actinomycete isolated from reed forest soil.</title>
        <authorList>
            <person name="Wang L."/>
        </authorList>
    </citation>
    <scope>NUCLEOTIDE SEQUENCE [LARGE SCALE GENOMIC DNA]</scope>
    <source>
        <strain evidence="2 3">Y-16303</strain>
    </source>
</reference>